<dbReference type="EMBL" id="JAWDJW010001130">
    <property type="protein sequence ID" value="KAK3079467.1"/>
    <property type="molecule type" value="Genomic_DNA"/>
</dbReference>
<comment type="caution">
    <text evidence="1">The sequence shown here is derived from an EMBL/GenBank/DDBJ whole genome shotgun (WGS) entry which is preliminary data.</text>
</comment>
<reference evidence="1" key="1">
    <citation type="submission" date="2024-09" db="EMBL/GenBank/DDBJ databases">
        <title>Black Yeasts Isolated from many extreme environments.</title>
        <authorList>
            <person name="Coleine C."/>
            <person name="Stajich J.E."/>
            <person name="Selbmann L."/>
        </authorList>
    </citation>
    <scope>NUCLEOTIDE SEQUENCE</scope>
    <source>
        <strain evidence="1">CCFEE 5737</strain>
    </source>
</reference>
<sequence>MILPSTDATIYNRVRYACDVEEGILNVCVVASKFARANPQYLANVALKVNLKLGGRNQILEKPKLGILADGKTIVVGIDVTHPAPGSSANAPSVANIVASVDQWLAQWPAELSIQTGRQEMVADLDRLFKSHLRRWHSKHGVYPANVLIYRDGVSEGQCKIVLEEELPALRKACQEFYPATLTKQGLPRIITVIVGKRHHTRFYGTKLEDADRSSNSQNGTVVDRGVTEARKWDFFLQAHAAIQGTGRPAHYYVIYDEIFQAQGVPPPFTNVANVVEDLTHKLCYLFGRATKAVNICPPAYYADLACKRS</sequence>
<organism evidence="1 2">
    <name type="scientific">Coniosporium uncinatum</name>
    <dbReference type="NCBI Taxonomy" id="93489"/>
    <lineage>
        <taxon>Eukaryota</taxon>
        <taxon>Fungi</taxon>
        <taxon>Dikarya</taxon>
        <taxon>Ascomycota</taxon>
        <taxon>Pezizomycotina</taxon>
        <taxon>Dothideomycetes</taxon>
        <taxon>Dothideomycetes incertae sedis</taxon>
        <taxon>Coniosporium</taxon>
    </lineage>
</organism>
<gene>
    <name evidence="1" type="ORF">LTS18_004797</name>
</gene>
<evidence type="ECO:0000313" key="1">
    <source>
        <dbReference type="EMBL" id="KAK3079467.1"/>
    </source>
</evidence>
<evidence type="ECO:0000313" key="2">
    <source>
        <dbReference type="Proteomes" id="UP001186974"/>
    </source>
</evidence>
<protein>
    <submittedName>
        <fullName evidence="1">Uncharacterized protein</fullName>
    </submittedName>
</protein>
<accession>A0ACC3DS24</accession>
<dbReference type="Proteomes" id="UP001186974">
    <property type="component" value="Unassembled WGS sequence"/>
</dbReference>
<proteinExistence type="predicted"/>
<keyword evidence="2" id="KW-1185">Reference proteome</keyword>
<name>A0ACC3DS24_9PEZI</name>